<protein>
    <recommendedName>
        <fullName evidence="1">Helix-turn-helix domain-containing protein</fullName>
    </recommendedName>
</protein>
<dbReference type="RefSeq" id="WP_112707346.1">
    <property type="nucleotide sequence ID" value="NZ_QMEU01000007.1"/>
</dbReference>
<dbReference type="Proteomes" id="UP000250347">
    <property type="component" value="Unassembled WGS sequence"/>
</dbReference>
<comment type="caution">
    <text evidence="2">The sequence shown here is derived from an EMBL/GenBank/DDBJ whole genome shotgun (WGS) entry which is preliminary data.</text>
</comment>
<reference evidence="2 3" key="1">
    <citation type="submission" date="2018-06" db="EMBL/GenBank/DDBJ databases">
        <title>NTM in soil in Japan.</title>
        <authorList>
            <person name="Ohya K."/>
        </authorList>
    </citation>
    <scope>NUCLEOTIDE SEQUENCE [LARGE SCALE GENOMIC DNA]</scope>
    <source>
        <strain evidence="2 3">GF76</strain>
    </source>
</reference>
<proteinExistence type="predicted"/>
<organism evidence="2 3">
    <name type="scientific">Mycobacterium colombiense</name>
    <dbReference type="NCBI Taxonomy" id="339268"/>
    <lineage>
        <taxon>Bacteria</taxon>
        <taxon>Bacillati</taxon>
        <taxon>Actinomycetota</taxon>
        <taxon>Actinomycetes</taxon>
        <taxon>Mycobacteriales</taxon>
        <taxon>Mycobacteriaceae</taxon>
        <taxon>Mycobacterium</taxon>
        <taxon>Mycobacterium avium complex (MAC)</taxon>
    </lineage>
</organism>
<feature type="domain" description="Helix-turn-helix" evidence="1">
    <location>
        <begin position="73"/>
        <end position="119"/>
    </location>
</feature>
<dbReference type="EMBL" id="QMEU01000007">
    <property type="protein sequence ID" value="RAU98772.1"/>
    <property type="molecule type" value="Genomic_DNA"/>
</dbReference>
<gene>
    <name evidence="2" type="ORF">DQP58_04785</name>
</gene>
<sequence length="124" mass="14057">MSDPEPIVIGLTATEAQSAHYALRDFIARRGLEKRPLPRRFYTLQARLVSFVRETKTCAPQTHSASSAEEELIDTAEAAAIIDRSPQWVRRIRAELGGRDIGGRYVFPRKTVVQYAERKAVHHK</sequence>
<evidence type="ECO:0000313" key="2">
    <source>
        <dbReference type="EMBL" id="RAU98772.1"/>
    </source>
</evidence>
<dbReference type="InterPro" id="IPR041657">
    <property type="entry name" value="HTH_17"/>
</dbReference>
<evidence type="ECO:0000259" key="1">
    <source>
        <dbReference type="Pfam" id="PF12728"/>
    </source>
</evidence>
<dbReference type="AlphaFoldDB" id="A0A329KW83"/>
<accession>A0A329KW83</accession>
<evidence type="ECO:0000313" key="3">
    <source>
        <dbReference type="Proteomes" id="UP000250347"/>
    </source>
</evidence>
<name>A0A329KW83_9MYCO</name>
<dbReference type="Pfam" id="PF12728">
    <property type="entry name" value="HTH_17"/>
    <property type="match status" value="1"/>
</dbReference>